<reference evidence="2 3" key="1">
    <citation type="submission" date="2015-02" db="EMBL/GenBank/DDBJ databases">
        <title>Genome sequene of Rhodovulum sulfidophilum DSM 2351.</title>
        <authorList>
            <person name="Nagao N."/>
        </authorList>
    </citation>
    <scope>NUCLEOTIDE SEQUENCE [LARGE SCALE GENOMIC DNA]</scope>
    <source>
        <strain evidence="2 3">DSM 2351</strain>
        <plasmid evidence="3">Plasmid Plasmid1 DNA</plasmid>
    </source>
</reference>
<sequence>MMKKLALPLLAATVLATAAHADEREAAAISAFESYCLASGGDLGKAIEALDASDSFEDGRKSGSGSFVHASYLGPDGINASVVIGASMSDDKCSIILKNVADPMALADELSLDMAKAAGAEPMKWEGFGDYGKGAYGYQRDDGDVLVAPMTTGISNDIVHINFYPT</sequence>
<geneLocation type="plasmid" evidence="3">
    <name>Plasmid1 DNA</name>
</geneLocation>
<keyword evidence="1" id="KW-0732">Signal</keyword>
<dbReference type="AlphaFoldDB" id="A0A0D6B9M9"/>
<evidence type="ECO:0000313" key="3">
    <source>
        <dbReference type="Proteomes" id="UP000064912"/>
    </source>
</evidence>
<accession>A0A0D6B9M9</accession>
<evidence type="ECO:0000256" key="1">
    <source>
        <dbReference type="SAM" id="SignalP"/>
    </source>
</evidence>
<dbReference type="EMBL" id="AP014801">
    <property type="protein sequence ID" value="BAQ71504.1"/>
    <property type="molecule type" value="Genomic_DNA"/>
</dbReference>
<evidence type="ECO:0000313" key="2">
    <source>
        <dbReference type="EMBL" id="BAQ71504.1"/>
    </source>
</evidence>
<organism evidence="2 3">
    <name type="scientific">Rhodovulum sulfidophilum</name>
    <name type="common">Rhodobacter sulfidophilus</name>
    <dbReference type="NCBI Taxonomy" id="35806"/>
    <lineage>
        <taxon>Bacteria</taxon>
        <taxon>Pseudomonadati</taxon>
        <taxon>Pseudomonadota</taxon>
        <taxon>Alphaproteobacteria</taxon>
        <taxon>Rhodobacterales</taxon>
        <taxon>Paracoccaceae</taxon>
        <taxon>Rhodovulum</taxon>
    </lineage>
</organism>
<feature type="signal peptide" evidence="1">
    <location>
        <begin position="1"/>
        <end position="21"/>
    </location>
</feature>
<protein>
    <submittedName>
        <fullName evidence="2">Esterase/lipase-like protein</fullName>
    </submittedName>
</protein>
<dbReference type="PATRIC" id="fig|35806.4.peg.4494"/>
<name>A0A0D6B9M9_RHOSU</name>
<proteinExistence type="predicted"/>
<keyword evidence="2" id="KW-0614">Plasmid</keyword>
<dbReference type="Proteomes" id="UP000064912">
    <property type="component" value="Plasmid Plasmid1"/>
</dbReference>
<feature type="chain" id="PRO_5002301543" evidence="1">
    <location>
        <begin position="22"/>
        <end position="166"/>
    </location>
</feature>
<dbReference type="KEGG" id="rsu:NHU_04391"/>
<gene>
    <name evidence="2" type="ORF">NHU_04391</name>
</gene>